<keyword evidence="1" id="KW-0677">Repeat</keyword>
<evidence type="ECO:0000256" key="1">
    <source>
        <dbReference type="ARBA" id="ARBA00022737"/>
    </source>
</evidence>
<keyword evidence="6" id="KW-1185">Reference proteome</keyword>
<proteinExistence type="predicted"/>
<dbReference type="InterPro" id="IPR050745">
    <property type="entry name" value="Multifunctional_regulatory"/>
</dbReference>
<dbReference type="SMART" id="SM00248">
    <property type="entry name" value="ANK"/>
    <property type="match status" value="6"/>
</dbReference>
<evidence type="ECO:0000313" key="6">
    <source>
        <dbReference type="Proteomes" id="UP000479190"/>
    </source>
</evidence>
<evidence type="ECO:0000256" key="4">
    <source>
        <dbReference type="SAM" id="Phobius"/>
    </source>
</evidence>
<keyword evidence="4" id="KW-0812">Transmembrane</keyword>
<dbReference type="Proteomes" id="UP000479190">
    <property type="component" value="Unassembled WGS sequence"/>
</dbReference>
<sequence length="745" mass="83514">MSIMAIAAVIEIVIATRMGIIILLVIIVAIVIVIVIVVAIVMMMIATHPQSIAQARFVADRAQQSHRLDDVQGQRIVFQFQRCEIPAEQVALLQNVETRAAFQECLCELDVELSQSQAQRSVSARVTCLDVRSFLDQHDHDLAGRFSVIAETVLGAALAETQSSQRVQRRRQLVVRPIRIRAVVQQRFYDVSVPESGGDVQRRAFPRSEIDVDAYSDESLDSFHVTGHAGFVKTRVVVLVAGISSLGIVRATSRLQRRAQSRLRQDPVVAASRNTVARATRYWRLPRISLVAAELFKIYNRLDVNYSDEDGLTHFHVACVYECNEVVGGFLELGQDPNLLTKRGDSPLHSALNKPRNQSSETIELLLRAGADPNLADAGGLTPLHYIGLGNYDDLAETFFAINDELGQTVRVDAQDRLGSTALLYAADEGHKSLIKTLLRRGADPNVYDDQGSTPLHAISMRSDGDELLRIFFELCAEVDRPSVQVDARQGSRWTPLQSAVAYLLPRVIDALLDHGADLSIFVFPAYISQACELSNSEDYDNRNLSIASRALAVVECLEKRGYRLTRSDVITLMKVFSFHELFENSSDLGEHWYDDDEESASQAKDITVKPSLSLYDLIRSSPNEAAKLVTHQDYLELACSGKLCELPEEYEEACEIHLCEKLSRGFFRKWALDPFMELIHYRLPILCCESIVEQLTNEDLYRICKAARSPKPKGSEKYVKRCYSPGRPVRATKRAPKRLQYHKL</sequence>
<evidence type="ECO:0000256" key="3">
    <source>
        <dbReference type="PROSITE-ProRule" id="PRU00023"/>
    </source>
</evidence>
<organism evidence="5 6">
    <name type="scientific">Trichogramma brassicae</name>
    <dbReference type="NCBI Taxonomy" id="86971"/>
    <lineage>
        <taxon>Eukaryota</taxon>
        <taxon>Metazoa</taxon>
        <taxon>Ecdysozoa</taxon>
        <taxon>Arthropoda</taxon>
        <taxon>Hexapoda</taxon>
        <taxon>Insecta</taxon>
        <taxon>Pterygota</taxon>
        <taxon>Neoptera</taxon>
        <taxon>Endopterygota</taxon>
        <taxon>Hymenoptera</taxon>
        <taxon>Apocrita</taxon>
        <taxon>Proctotrupomorpha</taxon>
        <taxon>Chalcidoidea</taxon>
        <taxon>Trichogrammatidae</taxon>
        <taxon>Trichogramma</taxon>
    </lineage>
</organism>
<keyword evidence="4" id="KW-1133">Transmembrane helix</keyword>
<dbReference type="Pfam" id="PF12796">
    <property type="entry name" value="Ank_2"/>
    <property type="match status" value="1"/>
</dbReference>
<dbReference type="InterPro" id="IPR036770">
    <property type="entry name" value="Ankyrin_rpt-contain_sf"/>
</dbReference>
<dbReference type="Gene3D" id="1.25.40.20">
    <property type="entry name" value="Ankyrin repeat-containing domain"/>
    <property type="match status" value="2"/>
</dbReference>
<reference evidence="5 6" key="1">
    <citation type="submission" date="2020-02" db="EMBL/GenBank/DDBJ databases">
        <authorList>
            <person name="Ferguson B K."/>
        </authorList>
    </citation>
    <scope>NUCLEOTIDE SEQUENCE [LARGE SCALE GENOMIC DNA]</scope>
</reference>
<protein>
    <submittedName>
        <fullName evidence="5">Uncharacterized protein</fullName>
    </submittedName>
</protein>
<keyword evidence="2 3" id="KW-0040">ANK repeat</keyword>
<evidence type="ECO:0000313" key="5">
    <source>
        <dbReference type="EMBL" id="CAB0030353.1"/>
    </source>
</evidence>
<keyword evidence="4" id="KW-0472">Membrane</keyword>
<dbReference type="InterPro" id="IPR002110">
    <property type="entry name" value="Ankyrin_rpt"/>
</dbReference>
<name>A0A6H5I5N6_9HYME</name>
<dbReference type="PROSITE" id="PS50297">
    <property type="entry name" value="ANK_REP_REGION"/>
    <property type="match status" value="2"/>
</dbReference>
<evidence type="ECO:0000256" key="2">
    <source>
        <dbReference type="ARBA" id="ARBA00023043"/>
    </source>
</evidence>
<dbReference type="PROSITE" id="PS50088">
    <property type="entry name" value="ANK_REPEAT"/>
    <property type="match status" value="2"/>
</dbReference>
<accession>A0A6H5I5N6</accession>
<gene>
    <name evidence="5" type="ORF">TBRA_LOCUS2359</name>
</gene>
<dbReference type="AlphaFoldDB" id="A0A6H5I5N6"/>
<dbReference type="PANTHER" id="PTHR24189:SF50">
    <property type="entry name" value="ANKYRIN REPEAT AND SOCS BOX PROTEIN 2"/>
    <property type="match status" value="1"/>
</dbReference>
<dbReference type="OrthoDB" id="439236at2759"/>
<dbReference type="EMBL" id="CADCXV010000458">
    <property type="protein sequence ID" value="CAB0030353.1"/>
    <property type="molecule type" value="Genomic_DNA"/>
</dbReference>
<dbReference type="PANTHER" id="PTHR24189">
    <property type="entry name" value="MYOTROPHIN"/>
    <property type="match status" value="1"/>
</dbReference>
<dbReference type="SUPFAM" id="SSF48403">
    <property type="entry name" value="Ankyrin repeat"/>
    <property type="match status" value="1"/>
</dbReference>
<feature type="repeat" description="ANK" evidence="3">
    <location>
        <begin position="343"/>
        <end position="378"/>
    </location>
</feature>
<feature type="transmembrane region" description="Helical" evidence="4">
    <location>
        <begin position="20"/>
        <end position="46"/>
    </location>
</feature>
<feature type="repeat" description="ANK" evidence="3">
    <location>
        <begin position="418"/>
        <end position="450"/>
    </location>
</feature>